<organism evidence="1 2">
    <name type="scientific">Flammeovirga agarivorans</name>
    <dbReference type="NCBI Taxonomy" id="2726742"/>
    <lineage>
        <taxon>Bacteria</taxon>
        <taxon>Pseudomonadati</taxon>
        <taxon>Bacteroidota</taxon>
        <taxon>Cytophagia</taxon>
        <taxon>Cytophagales</taxon>
        <taxon>Flammeovirgaceae</taxon>
        <taxon>Flammeovirga</taxon>
    </lineage>
</organism>
<proteinExistence type="predicted"/>
<accession>A0A7X8SPB8</accession>
<dbReference type="AlphaFoldDB" id="A0A7X8SPB8"/>
<keyword evidence="2" id="KW-1185">Reference proteome</keyword>
<reference evidence="1 2" key="1">
    <citation type="submission" date="2020-04" db="EMBL/GenBank/DDBJ databases">
        <title>Flammeovirga sp. SR4, a novel species isolated from seawater.</title>
        <authorList>
            <person name="Wang X."/>
        </authorList>
    </citation>
    <scope>NUCLEOTIDE SEQUENCE [LARGE SCALE GENOMIC DNA]</scope>
    <source>
        <strain evidence="1 2">SR4</strain>
    </source>
</reference>
<sequence length="127" mass="14423">MGAKNKKANKDTSISVRVNSDLLNLYRKEIKNSEKTVAENQDLLLISTILQRNTEFEKGFEESPLMSMTRIALSLATNNENFDYISAIEYVEKNGKEIYDMCTTMSKLTGKTFNDVIDSIVSQIEIK</sequence>
<dbReference type="RefSeq" id="WP_168884564.1">
    <property type="nucleotide sequence ID" value="NZ_JABAIL010000008.1"/>
</dbReference>
<evidence type="ECO:0000313" key="2">
    <source>
        <dbReference type="Proteomes" id="UP000585050"/>
    </source>
</evidence>
<dbReference type="EMBL" id="JABAIL010000008">
    <property type="protein sequence ID" value="NLR93852.1"/>
    <property type="molecule type" value="Genomic_DNA"/>
</dbReference>
<name>A0A7X8SPB8_9BACT</name>
<protein>
    <submittedName>
        <fullName evidence="1">Uncharacterized protein</fullName>
    </submittedName>
</protein>
<comment type="caution">
    <text evidence="1">The sequence shown here is derived from an EMBL/GenBank/DDBJ whole genome shotgun (WGS) entry which is preliminary data.</text>
</comment>
<gene>
    <name evidence="1" type="ORF">HGP29_21810</name>
</gene>
<evidence type="ECO:0000313" key="1">
    <source>
        <dbReference type="EMBL" id="NLR93852.1"/>
    </source>
</evidence>
<dbReference type="Proteomes" id="UP000585050">
    <property type="component" value="Unassembled WGS sequence"/>
</dbReference>